<feature type="region of interest" description="Disordered" evidence="15">
    <location>
        <begin position="1"/>
        <end position="42"/>
    </location>
</feature>
<evidence type="ECO:0000256" key="14">
    <source>
        <dbReference type="ARBA" id="ARBA00030227"/>
    </source>
</evidence>
<dbReference type="EMBL" id="JX505432">
    <property type="protein sequence ID" value="AFR44450.1"/>
    <property type="molecule type" value="Genomic_DNA"/>
</dbReference>
<dbReference type="Pfam" id="PF08398">
    <property type="entry name" value="Phospholip_A2_4"/>
    <property type="match status" value="1"/>
</dbReference>
<keyword evidence="12" id="KW-1164">Virus endocytosis by host</keyword>
<keyword evidence="13" id="KW-1160">Virus entry into host cell</keyword>
<evidence type="ECO:0000256" key="1">
    <source>
        <dbReference type="ARBA" id="ARBA00004328"/>
    </source>
</evidence>
<dbReference type="SUPFAM" id="SSF88645">
    <property type="entry name" value="ssDNA viruses"/>
    <property type="match status" value="1"/>
</dbReference>
<evidence type="ECO:0000256" key="4">
    <source>
        <dbReference type="ARBA" id="ARBA00022431"/>
    </source>
</evidence>
<evidence type="ECO:0000256" key="6">
    <source>
        <dbReference type="ARBA" id="ARBA00022570"/>
    </source>
</evidence>
<evidence type="ECO:0000259" key="17">
    <source>
        <dbReference type="Pfam" id="PF08398"/>
    </source>
</evidence>
<feature type="compositionally biased region" description="Polar residues" evidence="15">
    <location>
        <begin position="140"/>
        <end position="153"/>
    </location>
</feature>
<organismHost>
    <name type="scientific">Cricetidae sp.</name>
    <name type="common">Hamster</name>
    <dbReference type="NCBI Taxonomy" id="36483"/>
</organismHost>
<dbReference type="GO" id="GO:0140267">
    <property type="term" value="P:symbiont entry into host cell via permeabilization of host membrane"/>
    <property type="evidence" value="ECO:0007669"/>
    <property type="project" value="UniProtKB-KW"/>
</dbReference>
<keyword evidence="10" id="KW-1161">Viral attachment to host cell</keyword>
<keyword evidence="11" id="KW-0946">Virion</keyword>
<evidence type="ECO:0000256" key="3">
    <source>
        <dbReference type="ARBA" id="ARBA00018984"/>
    </source>
</evidence>
<keyword evidence="7" id="KW-0945">Host-virus interaction</keyword>
<dbReference type="GO" id="GO:0039615">
    <property type="term" value="C:T=1 icosahedral viral capsid"/>
    <property type="evidence" value="ECO:0007669"/>
    <property type="project" value="UniProtKB-KW"/>
</dbReference>
<feature type="compositionally biased region" description="Polar residues" evidence="15">
    <location>
        <begin position="25"/>
        <end position="35"/>
    </location>
</feature>
<feature type="region of interest" description="Disordered" evidence="15">
    <location>
        <begin position="95"/>
        <end position="154"/>
    </location>
</feature>
<keyword evidence="8" id="KW-1162">Viral penetration into host cytoplasm</keyword>
<dbReference type="GO" id="GO:0019062">
    <property type="term" value="P:virion attachment to host cell"/>
    <property type="evidence" value="ECO:0007669"/>
    <property type="project" value="UniProtKB-KW"/>
</dbReference>
<name>J9RUE2_PAVHH</name>
<evidence type="ECO:0000259" key="16">
    <source>
        <dbReference type="Pfam" id="PF00740"/>
    </source>
</evidence>
<evidence type="ECO:0000256" key="13">
    <source>
        <dbReference type="ARBA" id="ARBA00023296"/>
    </source>
</evidence>
<feature type="domain" description="Phospholipase A2-like" evidence="17">
    <location>
        <begin position="10"/>
        <end position="89"/>
    </location>
</feature>
<keyword evidence="4" id="KW-1140">T=1 icosahedral capsid protein</keyword>
<accession>J9RUE2</accession>
<organismHost>
    <name type="scientific">Rattus norvegicus</name>
    <name type="common">Rat</name>
    <dbReference type="NCBI Taxonomy" id="10116"/>
</organismHost>
<comment type="similarity">
    <text evidence="2">Belongs to the parvoviridae capsid protein family.</text>
</comment>
<evidence type="ECO:0000256" key="12">
    <source>
        <dbReference type="ARBA" id="ARBA00022890"/>
    </source>
</evidence>
<proteinExistence type="inferred from homology"/>
<evidence type="ECO:0000256" key="7">
    <source>
        <dbReference type="ARBA" id="ARBA00022581"/>
    </source>
</evidence>
<reference evidence="18" key="1">
    <citation type="submission" date="2012-08" db="EMBL/GenBank/DDBJ databases">
        <title>Identification of sequence changes in H-1PV genome retrieved from different virus stocks.</title>
        <authorList>
            <person name="Salome N."/>
            <person name="Vogel M."/>
            <person name="Rommelaere J."/>
            <person name="Dinsart C."/>
        </authorList>
    </citation>
    <scope>NUCLEOTIDE SEQUENCE</scope>
</reference>
<organism evidence="18">
    <name type="scientific">Hamster parvovirus H1</name>
    <dbReference type="NCBI Taxonomy" id="10799"/>
    <lineage>
        <taxon>Viruses</taxon>
        <taxon>Monodnaviria</taxon>
        <taxon>Shotokuvirae</taxon>
        <taxon>Cossaviricota</taxon>
        <taxon>Quintoviricetes</taxon>
        <taxon>Piccovirales</taxon>
        <taxon>Parvoviridae</taxon>
        <taxon>Parvovirinae</taxon>
        <taxon>Protoparvovirus</taxon>
        <taxon>Protoparvovirus rodent1</taxon>
    </lineage>
</organism>
<feature type="compositionally biased region" description="Polar residues" evidence="15">
    <location>
        <begin position="97"/>
        <end position="107"/>
    </location>
</feature>
<comment type="subcellular location">
    <subcellularLocation>
        <location evidence="1">Virion</location>
    </subcellularLocation>
</comment>
<protein>
    <recommendedName>
        <fullName evidence="3">Capsid protein VP1</fullName>
    </recommendedName>
    <alternativeName>
        <fullName evidence="14">Coat protein VP1</fullName>
    </alternativeName>
</protein>
<keyword evidence="5" id="KW-0167">Capsid protein</keyword>
<evidence type="ECO:0000256" key="5">
    <source>
        <dbReference type="ARBA" id="ARBA00022561"/>
    </source>
</evidence>
<keyword evidence="9" id="KW-1173">Viral penetration via permeabilization of host membrane</keyword>
<dbReference type="InterPro" id="IPR016184">
    <property type="entry name" value="Capsid/spike_ssDNA_virus"/>
</dbReference>
<dbReference type="InterPro" id="IPR013607">
    <property type="entry name" value="Phospholipase_A2-like"/>
</dbReference>
<keyword evidence="6" id="KW-1165">Clathrin-mediated endocytosis of virus by host</keyword>
<dbReference type="InterPro" id="IPR036952">
    <property type="entry name" value="VP1/VP2"/>
</dbReference>
<dbReference type="Pfam" id="PF00740">
    <property type="entry name" value="VP1_2"/>
    <property type="match status" value="1"/>
</dbReference>
<evidence type="ECO:0000313" key="18">
    <source>
        <dbReference type="EMBL" id="AFR44450.1"/>
    </source>
</evidence>
<dbReference type="Gene3D" id="2.170.30.10">
    <property type="entry name" value="Parvovirus coat protein VP1/VP2"/>
    <property type="match status" value="1"/>
</dbReference>
<dbReference type="GO" id="GO:0005198">
    <property type="term" value="F:structural molecule activity"/>
    <property type="evidence" value="ECO:0007669"/>
    <property type="project" value="InterPro"/>
</dbReference>
<evidence type="ECO:0000256" key="8">
    <source>
        <dbReference type="ARBA" id="ARBA00022595"/>
    </source>
</evidence>
<evidence type="ECO:0000256" key="9">
    <source>
        <dbReference type="ARBA" id="ARBA00022648"/>
    </source>
</evidence>
<evidence type="ECO:0000256" key="15">
    <source>
        <dbReference type="SAM" id="MobiDB-lite"/>
    </source>
</evidence>
<evidence type="ECO:0000256" key="10">
    <source>
        <dbReference type="ARBA" id="ARBA00022804"/>
    </source>
</evidence>
<dbReference type="GO" id="GO:0075512">
    <property type="term" value="P:clathrin-dependent endocytosis of virus by host cell"/>
    <property type="evidence" value="ECO:0007669"/>
    <property type="project" value="UniProtKB-KW"/>
</dbReference>
<feature type="domain" description="Coat protein VP1/VP2 Parvovirus" evidence="16">
    <location>
        <begin position="173"/>
        <end position="707"/>
    </location>
</feature>
<evidence type="ECO:0000256" key="2">
    <source>
        <dbReference type="ARBA" id="ARBA00005398"/>
    </source>
</evidence>
<sequence>MAPPAKRAKRGWVPPGYKYLGPGNSLDQGEPTNPSDAAAKEHDEAYDQYIKSGKNPYLYFSPADQRFIDQTKDAKDWGGKVGHYFFRTKRAFAPKLSTDSEPGTSGVSRPGKRTKPPAHIFVNQARAKKKRASLAAQQRTLTMSDGTETNQPDTGIANARVERSADGGGSSGGGGSGGGGIGVSTGTYDNQTTYKFLGDGWVEITAHASRLLHLGMPPSENYCRVTVHNNQTTGHGTKVKGNMAYDDTHQQIWTPWSLVDANAWGVWFQPSDWQFIQNSMESLNLDSLSQELFNVVVKTVTEQQGAGQDAIKVYNNDLTACMMVALDSNNILPYTPAAQTSETLGFYPWKPTAPAPYRYYFFMPRQLSVTSSNSAEGTQITDTIGEPQALNSQFFTIENTLPITLLRTGDEFTTGTYIFNTDPLKLTHTWQTNRHLGMPPRITDLPTSDTATASLTANGDRFGSTQTQNVNYVTEALRTRPAQIGFMQPHDNFEANRGGPFKVPVVPLDITAGEDHDANGAIRFNYGKQHGEDWAKQGAAPERYTWDAIDSAAGRDTARCFVQSAPISIPPNQNQILQREDAIAGRTNMHYTNVFNSYGPLSAFPHPDPIYPNGQIWDKELDLEHKPRLHVTAPFVCKNNPPGQLFVRLGPNLTDQFDPNSTTVSRIVTYSTFYWKGILKFKAKLRPNLTWNPVYQATTDSVANSYMNVKKWLPSATGNMHSDPLICRPVPHMTY</sequence>
<evidence type="ECO:0000256" key="11">
    <source>
        <dbReference type="ARBA" id="ARBA00022844"/>
    </source>
</evidence>
<dbReference type="InterPro" id="IPR001403">
    <property type="entry name" value="Parvovirus_coat"/>
</dbReference>
<feature type="compositionally biased region" description="Basic residues" evidence="15">
    <location>
        <begin position="1"/>
        <end position="10"/>
    </location>
</feature>